<dbReference type="Gene3D" id="3.40.50.300">
    <property type="entry name" value="P-loop containing nucleotide triphosphate hydrolases"/>
    <property type="match status" value="1"/>
</dbReference>
<dbReference type="Pfam" id="PF17863">
    <property type="entry name" value="AAA_lid_2"/>
    <property type="match status" value="1"/>
</dbReference>
<dbReference type="Proteomes" id="UP000288028">
    <property type="component" value="Unassembled WGS sequence"/>
</dbReference>
<sequence length="316" mass="35159">MNNKVNEILLEVKKNVKGKDEVIEKILMTILAKGHVLLEDVPGVGKTTLALSFSRVMDLDFKRIQFTPDVTPSDVVGFTMYDSKKQDFVFKQGAVMSNLVLADEINRTSSKTQSALLEVMEEHQVTVDGQTYSVPEPFFVIGTQNPIGSAGTQMLPNSQLDRFMVCLEVGYPSNDALVDILRDRQSSKPLEKLQTLVTKEELLKMQEEVMKVTIHDDILMYIANLCEATRQHEMVELGVSPRGALAISLLAKSKAYVSGRDYVTPEDVLAIFSDATHHRLVLKNTARLANQHARLVIEAITKEVKTGLVNEGEKNA</sequence>
<dbReference type="GO" id="GO:0016887">
    <property type="term" value="F:ATP hydrolysis activity"/>
    <property type="evidence" value="ECO:0007669"/>
    <property type="project" value="InterPro"/>
</dbReference>
<name>A0A430B533_9ENTE</name>
<feature type="domain" description="ATPase AAA-3" evidence="1">
    <location>
        <begin position="35"/>
        <end position="165"/>
    </location>
</feature>
<evidence type="ECO:0000259" key="1">
    <source>
        <dbReference type="Pfam" id="PF07726"/>
    </source>
</evidence>
<dbReference type="OrthoDB" id="9808397at2"/>
<protein>
    <submittedName>
        <fullName evidence="3">AAA family ATPase</fullName>
    </submittedName>
</protein>
<evidence type="ECO:0000313" key="3">
    <source>
        <dbReference type="EMBL" id="RSU15437.1"/>
    </source>
</evidence>
<dbReference type="PANTHER" id="PTHR42759:SF5">
    <property type="entry name" value="METHANOL DEHYDROGENASE REGULATOR"/>
    <property type="match status" value="1"/>
</dbReference>
<dbReference type="InterPro" id="IPR011703">
    <property type="entry name" value="ATPase_AAA-3"/>
</dbReference>
<proteinExistence type="predicted"/>
<keyword evidence="4" id="KW-1185">Reference proteome</keyword>
<organism evidence="3 4">
    <name type="scientific">Vagococcus carniphilus</name>
    <dbReference type="NCBI Taxonomy" id="218144"/>
    <lineage>
        <taxon>Bacteria</taxon>
        <taxon>Bacillati</taxon>
        <taxon>Bacillota</taxon>
        <taxon>Bacilli</taxon>
        <taxon>Lactobacillales</taxon>
        <taxon>Enterococcaceae</taxon>
        <taxon>Vagococcus</taxon>
    </lineage>
</organism>
<dbReference type="PIRSF" id="PIRSF002849">
    <property type="entry name" value="AAA_ATPase_chaperone_MoxR_prd"/>
    <property type="match status" value="1"/>
</dbReference>
<dbReference type="Gene3D" id="1.10.8.80">
    <property type="entry name" value="Magnesium chelatase subunit I, C-Terminal domain"/>
    <property type="match status" value="1"/>
</dbReference>
<comment type="caution">
    <text evidence="3">The sequence shown here is derived from an EMBL/GenBank/DDBJ whole genome shotgun (WGS) entry which is preliminary data.</text>
</comment>
<dbReference type="InterPro" id="IPR027417">
    <property type="entry name" value="P-loop_NTPase"/>
</dbReference>
<dbReference type="InterPro" id="IPR041628">
    <property type="entry name" value="ChlI/MoxR_AAA_lid"/>
</dbReference>
<dbReference type="SUPFAM" id="SSF52540">
    <property type="entry name" value="P-loop containing nucleoside triphosphate hydrolases"/>
    <property type="match status" value="1"/>
</dbReference>
<dbReference type="EMBL" id="NGKB01000005">
    <property type="protein sequence ID" value="RSU15437.1"/>
    <property type="molecule type" value="Genomic_DNA"/>
</dbReference>
<dbReference type="PANTHER" id="PTHR42759">
    <property type="entry name" value="MOXR FAMILY PROTEIN"/>
    <property type="match status" value="1"/>
</dbReference>
<reference evidence="3 4" key="1">
    <citation type="submission" date="2017-05" db="EMBL/GenBank/DDBJ databases">
        <title>Vagococcus spp. assemblies.</title>
        <authorList>
            <person name="Gulvik C.A."/>
        </authorList>
    </citation>
    <scope>NUCLEOTIDE SEQUENCE [LARGE SCALE GENOMIC DNA]</scope>
    <source>
        <strain evidence="3 4">SS1714</strain>
    </source>
</reference>
<dbReference type="GeneID" id="95580767"/>
<dbReference type="Pfam" id="PF07726">
    <property type="entry name" value="AAA_3"/>
    <property type="match status" value="1"/>
</dbReference>
<dbReference type="GO" id="GO:0005524">
    <property type="term" value="F:ATP binding"/>
    <property type="evidence" value="ECO:0007669"/>
    <property type="project" value="InterPro"/>
</dbReference>
<gene>
    <name evidence="3" type="ORF">CBF28_06835</name>
</gene>
<dbReference type="InterPro" id="IPR050764">
    <property type="entry name" value="CbbQ/NirQ/NorQ/GpvN"/>
</dbReference>
<evidence type="ECO:0000313" key="4">
    <source>
        <dbReference type="Proteomes" id="UP000288028"/>
    </source>
</evidence>
<dbReference type="RefSeq" id="WP_126793313.1">
    <property type="nucleotide sequence ID" value="NZ_CP060720.1"/>
</dbReference>
<dbReference type="AlphaFoldDB" id="A0A430B533"/>
<accession>A0A430B533</accession>
<feature type="domain" description="ChlI/MoxR AAA lid" evidence="2">
    <location>
        <begin position="228"/>
        <end position="286"/>
    </location>
</feature>
<evidence type="ECO:0000259" key="2">
    <source>
        <dbReference type="Pfam" id="PF17863"/>
    </source>
</evidence>